<evidence type="ECO:0000313" key="1">
    <source>
        <dbReference type="EMBL" id="KAH8016480.1"/>
    </source>
</evidence>
<organism evidence="1 2">
    <name type="scientific">Sphaerodactylus townsendi</name>
    <dbReference type="NCBI Taxonomy" id="933632"/>
    <lineage>
        <taxon>Eukaryota</taxon>
        <taxon>Metazoa</taxon>
        <taxon>Chordata</taxon>
        <taxon>Craniata</taxon>
        <taxon>Vertebrata</taxon>
        <taxon>Euteleostomi</taxon>
        <taxon>Lepidosauria</taxon>
        <taxon>Squamata</taxon>
        <taxon>Bifurcata</taxon>
        <taxon>Gekkota</taxon>
        <taxon>Sphaerodactylidae</taxon>
        <taxon>Sphaerodactylus</taxon>
    </lineage>
</organism>
<accession>A0ACB8GAH3</accession>
<comment type="caution">
    <text evidence="1">The sequence shown here is derived from an EMBL/GenBank/DDBJ whole genome shotgun (WGS) entry which is preliminary data.</text>
</comment>
<sequence length="75" mass="7376">MPGMMEKGAELLGGAKSRVAPNGAKNGGSPGSNGHFSEAESGGGGGGGDSSDEHDVGMRVGADYQARIPDFDPGK</sequence>
<reference evidence="1" key="1">
    <citation type="submission" date="2021-08" db="EMBL/GenBank/DDBJ databases">
        <title>The first chromosome-level gecko genome reveals the dynamic sex chromosomes of Neotropical dwarf geckos (Sphaerodactylidae: Sphaerodactylus).</title>
        <authorList>
            <person name="Pinto B.J."/>
            <person name="Keating S.E."/>
            <person name="Gamble T."/>
        </authorList>
    </citation>
    <scope>NUCLEOTIDE SEQUENCE</scope>
    <source>
        <strain evidence="1">TG3544</strain>
    </source>
</reference>
<dbReference type="Proteomes" id="UP000827872">
    <property type="component" value="Linkage Group LG01"/>
</dbReference>
<dbReference type="EMBL" id="CM037614">
    <property type="protein sequence ID" value="KAH8016480.1"/>
    <property type="molecule type" value="Genomic_DNA"/>
</dbReference>
<evidence type="ECO:0000313" key="2">
    <source>
        <dbReference type="Proteomes" id="UP000827872"/>
    </source>
</evidence>
<name>A0ACB8GAH3_9SAUR</name>
<keyword evidence="2" id="KW-1185">Reference proteome</keyword>
<protein>
    <submittedName>
        <fullName evidence="1">Uncharacterized protein</fullName>
    </submittedName>
</protein>
<gene>
    <name evidence="1" type="ORF">K3G42_018408</name>
</gene>
<proteinExistence type="predicted"/>